<dbReference type="KEGG" id="mpof:MPOR_56730"/>
<protein>
    <submittedName>
        <fullName evidence="2">Uncharacterized protein</fullName>
    </submittedName>
</protein>
<proteinExistence type="predicted"/>
<dbReference type="Proteomes" id="UP000466785">
    <property type="component" value="Plasmid pJCM12603"/>
</dbReference>
<sequence length="100" mass="10576">MGGEHVGRCGDRPRPQVRGDALVERRGTASWRSATPARWRVRAGEHDGGALGEVGGWFGALDERGAQCALVLRVSVCVMAVLSRGAVCAEGDVRSVMCGR</sequence>
<reference evidence="2 3" key="1">
    <citation type="journal article" date="2019" name="Emerg. Microbes Infect.">
        <title>Comprehensive subspecies identification of 175 nontuberculous mycobacteria species based on 7547 genomic profiles.</title>
        <authorList>
            <person name="Matsumoto Y."/>
            <person name="Kinjo T."/>
            <person name="Motooka D."/>
            <person name="Nabeya D."/>
            <person name="Jung N."/>
            <person name="Uechi K."/>
            <person name="Horii T."/>
            <person name="Iida T."/>
            <person name="Fujita J."/>
            <person name="Nakamura S."/>
        </authorList>
    </citation>
    <scope>NUCLEOTIDE SEQUENCE [LARGE SCALE GENOMIC DNA]</scope>
    <source>
        <strain evidence="2 3">JCM 12603</strain>
        <plasmid evidence="3">pjcm12603 dna</plasmid>
    </source>
</reference>
<geneLocation type="plasmid" evidence="3">
    <name>pjcm12603 dna</name>
</geneLocation>
<dbReference type="EMBL" id="AP022571">
    <property type="protein sequence ID" value="BBX54647.1"/>
    <property type="molecule type" value="Genomic_DNA"/>
</dbReference>
<feature type="region of interest" description="Disordered" evidence="1">
    <location>
        <begin position="1"/>
        <end position="20"/>
    </location>
</feature>
<evidence type="ECO:0000313" key="3">
    <source>
        <dbReference type="Proteomes" id="UP000466785"/>
    </source>
</evidence>
<organism evidence="2 3">
    <name type="scientific">Mycolicibacterium poriferae</name>
    <dbReference type="NCBI Taxonomy" id="39694"/>
    <lineage>
        <taxon>Bacteria</taxon>
        <taxon>Bacillati</taxon>
        <taxon>Actinomycetota</taxon>
        <taxon>Actinomycetes</taxon>
        <taxon>Mycobacteriales</taxon>
        <taxon>Mycobacteriaceae</taxon>
        <taxon>Mycolicibacterium</taxon>
    </lineage>
</organism>
<evidence type="ECO:0000313" key="2">
    <source>
        <dbReference type="EMBL" id="BBX54647.1"/>
    </source>
</evidence>
<dbReference type="AlphaFoldDB" id="A0A6N4VM68"/>
<keyword evidence="2" id="KW-0614">Plasmid</keyword>
<evidence type="ECO:0000256" key="1">
    <source>
        <dbReference type="SAM" id="MobiDB-lite"/>
    </source>
</evidence>
<gene>
    <name evidence="2" type="ORF">MPOR_56730</name>
</gene>
<name>A0A6N4VM68_9MYCO</name>
<feature type="compositionally biased region" description="Basic and acidic residues" evidence="1">
    <location>
        <begin position="1"/>
        <end position="14"/>
    </location>
</feature>
<accession>A0A6N4VM68</accession>
<keyword evidence="3" id="KW-1185">Reference proteome</keyword>